<reference evidence="4" key="1">
    <citation type="submission" date="2022-04" db="EMBL/GenBank/DDBJ databases">
        <title>Carnegiea gigantea Genome sequencing and assembly v2.</title>
        <authorList>
            <person name="Copetti D."/>
            <person name="Sanderson M.J."/>
            <person name="Burquez A."/>
            <person name="Wojciechowski M.F."/>
        </authorList>
    </citation>
    <scope>NUCLEOTIDE SEQUENCE</scope>
    <source>
        <strain evidence="4">SGP5-SGP5p</strain>
        <tissue evidence="4">Aerial part</tissue>
    </source>
</reference>
<dbReference type="Pfam" id="PF00249">
    <property type="entry name" value="Myb_DNA-binding"/>
    <property type="match status" value="1"/>
</dbReference>
<feature type="transmembrane region" description="Helical" evidence="2">
    <location>
        <begin position="39"/>
        <end position="58"/>
    </location>
</feature>
<dbReference type="PANTHER" id="PTHR43999">
    <property type="entry name" value="DNAJ HOMOLOG SUBFAMILY C MEMBER 2"/>
    <property type="match status" value="1"/>
</dbReference>
<protein>
    <recommendedName>
        <fullName evidence="3">Myb-like domain-containing protein</fullName>
    </recommendedName>
</protein>
<keyword evidence="2" id="KW-1133">Transmembrane helix</keyword>
<keyword evidence="2" id="KW-0472">Membrane</keyword>
<dbReference type="Gene3D" id="1.10.10.60">
    <property type="entry name" value="Homeodomain-like"/>
    <property type="match status" value="2"/>
</dbReference>
<dbReference type="InterPro" id="IPR044634">
    <property type="entry name" value="Zuotin/DnaJC2"/>
</dbReference>
<organism evidence="4 5">
    <name type="scientific">Carnegiea gigantea</name>
    <dbReference type="NCBI Taxonomy" id="171969"/>
    <lineage>
        <taxon>Eukaryota</taxon>
        <taxon>Viridiplantae</taxon>
        <taxon>Streptophyta</taxon>
        <taxon>Embryophyta</taxon>
        <taxon>Tracheophyta</taxon>
        <taxon>Spermatophyta</taxon>
        <taxon>Magnoliopsida</taxon>
        <taxon>eudicotyledons</taxon>
        <taxon>Gunneridae</taxon>
        <taxon>Pentapetalae</taxon>
        <taxon>Caryophyllales</taxon>
        <taxon>Cactineae</taxon>
        <taxon>Cactaceae</taxon>
        <taxon>Cactoideae</taxon>
        <taxon>Echinocereeae</taxon>
        <taxon>Carnegiea</taxon>
    </lineage>
</organism>
<proteinExistence type="predicted"/>
<dbReference type="OrthoDB" id="10250354at2759"/>
<evidence type="ECO:0000256" key="2">
    <source>
        <dbReference type="SAM" id="Phobius"/>
    </source>
</evidence>
<dbReference type="Pfam" id="PF23082">
    <property type="entry name" value="Myb_DNA-binding_2"/>
    <property type="match status" value="1"/>
</dbReference>
<feature type="region of interest" description="Disordered" evidence="1">
    <location>
        <begin position="100"/>
        <end position="144"/>
    </location>
</feature>
<dbReference type="GO" id="GO:0051083">
    <property type="term" value="P:'de novo' cotranslational protein folding"/>
    <property type="evidence" value="ECO:0007669"/>
    <property type="project" value="InterPro"/>
</dbReference>
<evidence type="ECO:0000313" key="5">
    <source>
        <dbReference type="Proteomes" id="UP001153076"/>
    </source>
</evidence>
<feature type="compositionally biased region" description="Polar residues" evidence="1">
    <location>
        <begin position="128"/>
        <end position="142"/>
    </location>
</feature>
<dbReference type="GO" id="GO:0043022">
    <property type="term" value="F:ribosome binding"/>
    <property type="evidence" value="ECO:0007669"/>
    <property type="project" value="InterPro"/>
</dbReference>
<dbReference type="SMART" id="SM00717">
    <property type="entry name" value="SANT"/>
    <property type="match status" value="2"/>
</dbReference>
<dbReference type="AlphaFoldDB" id="A0A9Q1GVQ7"/>
<dbReference type="CDD" id="cd00167">
    <property type="entry name" value="SANT"/>
    <property type="match status" value="2"/>
</dbReference>
<dbReference type="GO" id="GO:0006450">
    <property type="term" value="P:regulation of translational fidelity"/>
    <property type="evidence" value="ECO:0007669"/>
    <property type="project" value="InterPro"/>
</dbReference>
<comment type="caution">
    <text evidence="4">The sequence shown here is derived from an EMBL/GenBank/DDBJ whole genome shotgun (WGS) entry which is preliminary data.</text>
</comment>
<evidence type="ECO:0000259" key="3">
    <source>
        <dbReference type="PROSITE" id="PS50090"/>
    </source>
</evidence>
<dbReference type="Proteomes" id="UP001153076">
    <property type="component" value="Unassembled WGS sequence"/>
</dbReference>
<dbReference type="GO" id="GO:0005829">
    <property type="term" value="C:cytosol"/>
    <property type="evidence" value="ECO:0007669"/>
    <property type="project" value="TreeGrafter"/>
</dbReference>
<dbReference type="InterPro" id="IPR009057">
    <property type="entry name" value="Homeodomain-like_sf"/>
</dbReference>
<feature type="domain" description="Myb-like" evidence="3">
    <location>
        <begin position="264"/>
        <end position="312"/>
    </location>
</feature>
<dbReference type="PROSITE" id="PS50090">
    <property type="entry name" value="MYB_LIKE"/>
    <property type="match status" value="1"/>
</dbReference>
<evidence type="ECO:0000256" key="1">
    <source>
        <dbReference type="SAM" id="MobiDB-lite"/>
    </source>
</evidence>
<evidence type="ECO:0000313" key="4">
    <source>
        <dbReference type="EMBL" id="KAJ8427480.1"/>
    </source>
</evidence>
<keyword evidence="2" id="KW-0812">Transmembrane</keyword>
<feature type="region of interest" description="Disordered" evidence="1">
    <location>
        <begin position="211"/>
        <end position="261"/>
    </location>
</feature>
<dbReference type="GO" id="GO:0030544">
    <property type="term" value="F:Hsp70 protein binding"/>
    <property type="evidence" value="ECO:0007669"/>
    <property type="project" value="InterPro"/>
</dbReference>
<accession>A0A9Q1GVQ7</accession>
<feature type="transmembrane region" description="Helical" evidence="2">
    <location>
        <begin position="65"/>
        <end position="84"/>
    </location>
</feature>
<dbReference type="FunFam" id="1.10.10.60:FF:000416">
    <property type="entry name" value="Myb family transcription factor"/>
    <property type="match status" value="1"/>
</dbReference>
<dbReference type="EMBL" id="JAKOGI010001140">
    <property type="protein sequence ID" value="KAJ8427480.1"/>
    <property type="molecule type" value="Genomic_DNA"/>
</dbReference>
<dbReference type="InterPro" id="IPR001005">
    <property type="entry name" value="SANT/Myb"/>
</dbReference>
<feature type="compositionally biased region" description="Basic and acidic residues" evidence="1">
    <location>
        <begin position="236"/>
        <end position="260"/>
    </location>
</feature>
<gene>
    <name evidence="4" type="ORF">Cgig2_021890</name>
</gene>
<name>A0A9Q1GVQ7_9CARY</name>
<keyword evidence="5" id="KW-1185">Reference proteome</keyword>
<dbReference type="PANTHER" id="PTHR43999:SF3">
    <property type="entry name" value="TRANSCRIPTION FACTOR MAMYB"/>
    <property type="match status" value="1"/>
</dbReference>
<sequence length="324" mass="35776">MDFLDEYDEARPRFVFQPRAAASSPGVDSPPDFKKNKPLIFISLAFSLLFLASSFFFLQSQLLQSLFIWFSLSVLVGPFAPLSLTAGDIRVGQGEIVEFPPQTDSVDVDDPKKKGPSKRNRGKRSDLEVSNANGPSKNSEYQGNLEGLGVDFKEKDDGLLNSEGKFEGGVIEESEWTEEDLGLLRKQIVKHPVGKPKRWEVIAEAFKGRHSAESVISKAKSLGKEKPADSDSYSKFLKDRKPVDKRAEDGDGELVNRENGGEVSSWTSVEDIALLNALKAFPKDAAMRWEKIAAAVPGKTKAACMKRVSELKKEFRSSKASNES</sequence>
<dbReference type="SUPFAM" id="SSF46689">
    <property type="entry name" value="Homeodomain-like"/>
    <property type="match status" value="2"/>
</dbReference>